<evidence type="ECO:0000259" key="1">
    <source>
        <dbReference type="Pfam" id="PF25003"/>
    </source>
</evidence>
<comment type="caution">
    <text evidence="2">The sequence shown here is derived from an EMBL/GenBank/DDBJ whole genome shotgun (WGS) entry which is preliminary data.</text>
</comment>
<dbReference type="Pfam" id="PF25003">
    <property type="entry name" value="DUF7781"/>
    <property type="match status" value="1"/>
</dbReference>
<dbReference type="Proteomes" id="UP000436088">
    <property type="component" value="Unassembled WGS sequence"/>
</dbReference>
<dbReference type="AlphaFoldDB" id="A0A6A2Y2Z3"/>
<keyword evidence="3" id="KW-1185">Reference proteome</keyword>
<reference evidence="2" key="1">
    <citation type="submission" date="2019-09" db="EMBL/GenBank/DDBJ databases">
        <title>Draft genome information of white flower Hibiscus syriacus.</title>
        <authorList>
            <person name="Kim Y.-M."/>
        </authorList>
    </citation>
    <scope>NUCLEOTIDE SEQUENCE [LARGE SCALE GENOMIC DNA]</scope>
    <source>
        <strain evidence="2">YM2019G1</strain>
    </source>
</reference>
<feature type="domain" description="DUF7781" evidence="1">
    <location>
        <begin position="13"/>
        <end position="78"/>
    </location>
</feature>
<organism evidence="2 3">
    <name type="scientific">Hibiscus syriacus</name>
    <name type="common">Rose of Sharon</name>
    <dbReference type="NCBI Taxonomy" id="106335"/>
    <lineage>
        <taxon>Eukaryota</taxon>
        <taxon>Viridiplantae</taxon>
        <taxon>Streptophyta</taxon>
        <taxon>Embryophyta</taxon>
        <taxon>Tracheophyta</taxon>
        <taxon>Spermatophyta</taxon>
        <taxon>Magnoliopsida</taxon>
        <taxon>eudicotyledons</taxon>
        <taxon>Gunneridae</taxon>
        <taxon>Pentapetalae</taxon>
        <taxon>rosids</taxon>
        <taxon>malvids</taxon>
        <taxon>Malvales</taxon>
        <taxon>Malvaceae</taxon>
        <taxon>Malvoideae</taxon>
        <taxon>Hibiscus</taxon>
    </lineage>
</organism>
<dbReference type="InterPro" id="IPR056683">
    <property type="entry name" value="DUF7781"/>
</dbReference>
<protein>
    <submittedName>
        <fullName evidence="2">OBP3-responsive protein 4 isoform 5</fullName>
    </submittedName>
</protein>
<dbReference type="PANTHER" id="PTHR35710:SF1">
    <property type="entry name" value="OBP3-RESPONSIVE PROTEIN 4 (ORG4)"/>
    <property type="match status" value="1"/>
</dbReference>
<gene>
    <name evidence="2" type="ORF">F3Y22_tig00112800pilonHSYRG00048</name>
</gene>
<proteinExistence type="predicted"/>
<evidence type="ECO:0000313" key="2">
    <source>
        <dbReference type="EMBL" id="KAE8664347.1"/>
    </source>
</evidence>
<accession>A0A6A2Y2Z3</accession>
<sequence>MQLDGNGSSPPVWGDGVSRIRNKTTLGLVPGLDFRFGWRSVYVLPEATGALGTDEPLFNLNSGRLQASLDRVEAIVTHLSDREKSSISMLKTTLEVKEAKLFARVECGVFIAMSVMQLLVLALSFAVHHCWVREYGGLEAERESTAKKRSRRLQRVQE</sequence>
<dbReference type="EMBL" id="VEPZ02001652">
    <property type="protein sequence ID" value="KAE8664347.1"/>
    <property type="molecule type" value="Genomic_DNA"/>
</dbReference>
<evidence type="ECO:0000313" key="3">
    <source>
        <dbReference type="Proteomes" id="UP000436088"/>
    </source>
</evidence>
<dbReference type="PANTHER" id="PTHR35710">
    <property type="entry name" value="OBP3-RESPONSIVE PROTEIN 4 (ORG4)"/>
    <property type="match status" value="1"/>
</dbReference>
<name>A0A6A2Y2Z3_HIBSY</name>